<dbReference type="AlphaFoldDB" id="A0A1X7M831"/>
<organism evidence="4 5">
    <name type="scientific">Paraburkholderia susongensis</name>
    <dbReference type="NCBI Taxonomy" id="1515439"/>
    <lineage>
        <taxon>Bacteria</taxon>
        <taxon>Pseudomonadati</taxon>
        <taxon>Pseudomonadota</taxon>
        <taxon>Betaproteobacteria</taxon>
        <taxon>Burkholderiales</taxon>
        <taxon>Burkholderiaceae</taxon>
        <taxon>Paraburkholderia</taxon>
    </lineage>
</organism>
<dbReference type="PANTHER" id="PTHR30486:SF6">
    <property type="entry name" value="TYPE IV PILUS RETRACTATION ATPASE PILT"/>
    <property type="match status" value="1"/>
</dbReference>
<dbReference type="NCBIfam" id="TIGR02788">
    <property type="entry name" value="VirB11"/>
    <property type="match status" value="1"/>
</dbReference>
<name>A0A1X7M831_9BURK</name>
<keyword evidence="2" id="KW-0547">Nucleotide-binding</keyword>
<dbReference type="STRING" id="1515439.SAMN06265784_12323"/>
<dbReference type="Proteomes" id="UP000193228">
    <property type="component" value="Unassembled WGS sequence"/>
</dbReference>
<keyword evidence="2" id="KW-0997">Cell inner membrane</keyword>
<dbReference type="InterPro" id="IPR027417">
    <property type="entry name" value="P-loop_NTPase"/>
</dbReference>
<proteinExistence type="inferred from homology"/>
<dbReference type="GO" id="GO:0005524">
    <property type="term" value="F:ATP binding"/>
    <property type="evidence" value="ECO:0007669"/>
    <property type="project" value="UniProtKB-UniRule"/>
</dbReference>
<keyword evidence="5" id="KW-1185">Reference proteome</keyword>
<protein>
    <recommendedName>
        <fullName evidence="2">Type IV secretion system protein</fullName>
    </recommendedName>
</protein>
<feature type="domain" description="Bacterial type II secretion system protein E" evidence="3">
    <location>
        <begin position="158"/>
        <end position="299"/>
    </location>
</feature>
<dbReference type="PANTHER" id="PTHR30486">
    <property type="entry name" value="TWITCHING MOTILITY PROTEIN PILT"/>
    <property type="match status" value="1"/>
</dbReference>
<dbReference type="GO" id="GO:0005886">
    <property type="term" value="C:plasma membrane"/>
    <property type="evidence" value="ECO:0007669"/>
    <property type="project" value="UniProtKB-SubCell"/>
</dbReference>
<comment type="subcellular location">
    <subcellularLocation>
        <location evidence="2">Cell inner membrane</location>
        <topology evidence="2">Peripheral membrane protein</topology>
        <orientation evidence="2">Cytoplasmic side</orientation>
    </subcellularLocation>
</comment>
<evidence type="ECO:0000256" key="1">
    <source>
        <dbReference type="ARBA" id="ARBA00006611"/>
    </source>
</evidence>
<dbReference type="Pfam" id="PF00437">
    <property type="entry name" value="T2SSE"/>
    <property type="match status" value="1"/>
</dbReference>
<reference evidence="5" key="1">
    <citation type="submission" date="2017-04" db="EMBL/GenBank/DDBJ databases">
        <authorList>
            <person name="Varghese N."/>
            <person name="Submissions S."/>
        </authorList>
    </citation>
    <scope>NUCLEOTIDE SEQUENCE [LARGE SCALE GENOMIC DNA]</scope>
    <source>
        <strain evidence="5">LMG 29540</strain>
    </source>
</reference>
<evidence type="ECO:0000313" key="5">
    <source>
        <dbReference type="Proteomes" id="UP000193228"/>
    </source>
</evidence>
<dbReference type="Gene3D" id="3.40.50.300">
    <property type="entry name" value="P-loop containing nucleotide triphosphate hydrolases"/>
    <property type="match status" value="1"/>
</dbReference>
<evidence type="ECO:0000313" key="4">
    <source>
        <dbReference type="EMBL" id="SMG61559.1"/>
    </source>
</evidence>
<dbReference type="CDD" id="cd01130">
    <property type="entry name" value="VirB11-like_ATPase"/>
    <property type="match status" value="1"/>
</dbReference>
<dbReference type="GO" id="GO:0016887">
    <property type="term" value="F:ATP hydrolysis activity"/>
    <property type="evidence" value="ECO:0007669"/>
    <property type="project" value="InterPro"/>
</dbReference>
<dbReference type="SUPFAM" id="SSF52540">
    <property type="entry name" value="P-loop containing nucleoside triphosphate hydrolases"/>
    <property type="match status" value="1"/>
</dbReference>
<dbReference type="GO" id="GO:0044097">
    <property type="term" value="P:secretion by the type IV secretion system"/>
    <property type="evidence" value="ECO:0007669"/>
    <property type="project" value="InterPro"/>
</dbReference>
<dbReference type="EMBL" id="FXAT01000023">
    <property type="protein sequence ID" value="SMG61559.1"/>
    <property type="molecule type" value="Genomic_DNA"/>
</dbReference>
<dbReference type="GO" id="GO:0043684">
    <property type="term" value="C:type IV secretion system complex"/>
    <property type="evidence" value="ECO:0007669"/>
    <property type="project" value="UniProtKB-UniRule"/>
</dbReference>
<keyword evidence="2" id="KW-0067">ATP-binding</keyword>
<dbReference type="RefSeq" id="WP_244196254.1">
    <property type="nucleotide sequence ID" value="NZ_FXAT01000023.1"/>
</dbReference>
<dbReference type="InterPro" id="IPR001482">
    <property type="entry name" value="T2SS/T4SS_dom"/>
</dbReference>
<gene>
    <name evidence="4" type="ORF">SAMN06265784_12323</name>
</gene>
<comment type="similarity">
    <text evidence="1 2">Belongs to the GSP E family.</text>
</comment>
<accession>A0A1X7M831</accession>
<comment type="function">
    <text evidence="2">Part of the Type IV secretion system.</text>
</comment>
<dbReference type="InterPro" id="IPR050921">
    <property type="entry name" value="T4SS_GSP_E_ATPase"/>
</dbReference>
<evidence type="ECO:0000256" key="2">
    <source>
        <dbReference type="RuleBase" id="RU366071"/>
    </source>
</evidence>
<dbReference type="InterPro" id="IPR014155">
    <property type="entry name" value="VirB11"/>
</dbReference>
<dbReference type="Gene3D" id="3.30.450.90">
    <property type="match status" value="1"/>
</dbReference>
<evidence type="ECO:0000259" key="3">
    <source>
        <dbReference type="Pfam" id="PF00437"/>
    </source>
</evidence>
<keyword evidence="2" id="KW-0472">Membrane</keyword>
<sequence length="352" mass="39832">MNDALVIPFDDDDRSATVRSLMRQTGIARFMAVEGVTEVKVNRPGEIATETKDGWERHEVPECTLARMQKLANALVIFDKKGQISAQDPIKPITLPDGERGQVLVPPAIEPGTVSLTIRIPSDKRFTIDQLHDFGSFEGYRDVSPNLDVPSDIVLKEFELDMLEAKRTRDTTRFFQLAIDNRLNMMLIGGTGSGKTTVMKALADMVPHDTCVGTIEDVHELTLPYHWNHVHMFYSDALPAREIVRSSLRMKFDRVYLAELRGDEAWDYLSLLNTGHQGGLTTVHANDCISAFPRVATLIKQSPVGLNLDWNFVLNEVRRTIDVVLFMEKGSKRMTELYFDPVEKWKMQRGRA</sequence>
<keyword evidence="2" id="KW-1003">Cell membrane</keyword>